<comment type="caution">
    <text evidence="2">The sequence shown here is derived from an EMBL/GenBank/DDBJ whole genome shotgun (WGS) entry which is preliminary data.</text>
</comment>
<protein>
    <submittedName>
        <fullName evidence="2">Uncharacterized protein</fullName>
    </submittedName>
</protein>
<dbReference type="AlphaFoldDB" id="A0A1E5CDT7"/>
<feature type="chain" id="PRO_5009172723" evidence="1">
    <location>
        <begin position="19"/>
        <end position="168"/>
    </location>
</feature>
<keyword evidence="1" id="KW-0732">Signal</keyword>
<dbReference type="RefSeq" id="WP_016961480.1">
    <property type="nucleotide sequence ID" value="NZ_AJWN02000017.1"/>
</dbReference>
<evidence type="ECO:0000313" key="3">
    <source>
        <dbReference type="Proteomes" id="UP000095039"/>
    </source>
</evidence>
<name>A0A1E5CDT7_9GAMM</name>
<reference evidence="2 3" key="1">
    <citation type="journal article" date="2012" name="Science">
        <title>Ecological populations of bacteria act as socially cohesive units of antibiotic production and resistance.</title>
        <authorList>
            <person name="Cordero O.X."/>
            <person name="Wildschutte H."/>
            <person name="Kirkup B."/>
            <person name="Proehl S."/>
            <person name="Ngo L."/>
            <person name="Hussain F."/>
            <person name="Le Roux F."/>
            <person name="Mincer T."/>
            <person name="Polz M.F."/>
        </authorList>
    </citation>
    <scope>NUCLEOTIDE SEQUENCE [LARGE SCALE GENOMIC DNA]</scope>
    <source>
        <strain evidence="2 3">FF-454</strain>
    </source>
</reference>
<keyword evidence="3" id="KW-1185">Reference proteome</keyword>
<evidence type="ECO:0000256" key="1">
    <source>
        <dbReference type="SAM" id="SignalP"/>
    </source>
</evidence>
<accession>A0A1E5CDT7</accession>
<dbReference type="Proteomes" id="UP000095039">
    <property type="component" value="Unassembled WGS sequence"/>
</dbReference>
<organism evidence="2 3">
    <name type="scientific">Enterovibrio norvegicus FF-454</name>
    <dbReference type="NCBI Taxonomy" id="1185651"/>
    <lineage>
        <taxon>Bacteria</taxon>
        <taxon>Pseudomonadati</taxon>
        <taxon>Pseudomonadota</taxon>
        <taxon>Gammaproteobacteria</taxon>
        <taxon>Vibrionales</taxon>
        <taxon>Vibrionaceae</taxon>
        <taxon>Enterovibrio</taxon>
    </lineage>
</organism>
<gene>
    <name evidence="2" type="ORF">A1OK_18875</name>
</gene>
<sequence length="168" mass="18759">MKYIVPFVLLVTSLNAWASLSGSYSTPPDSLSNIVFSVTELDDKIILERRGELYAAAYMDKVERSEFASYLAWGADDLQDSECLVMPLTPQVKIEEIVASKGGDVVAVTATGKSTLRFIDEQNTKSFIRLPKFKIRQVLCISENSIPRLKSNAFFYNHAFGVVPVIKR</sequence>
<feature type="signal peptide" evidence="1">
    <location>
        <begin position="1"/>
        <end position="18"/>
    </location>
</feature>
<evidence type="ECO:0000313" key="2">
    <source>
        <dbReference type="EMBL" id="OEE63673.1"/>
    </source>
</evidence>
<dbReference type="EMBL" id="AJWN02000017">
    <property type="protein sequence ID" value="OEE63673.1"/>
    <property type="molecule type" value="Genomic_DNA"/>
</dbReference>
<proteinExistence type="predicted"/>